<feature type="transmembrane region" description="Helical" evidence="5">
    <location>
        <begin position="232"/>
        <end position="248"/>
    </location>
</feature>
<dbReference type="InterPro" id="IPR000537">
    <property type="entry name" value="UbiA_prenyltransferase"/>
</dbReference>
<sequence>MNRVFKETILLLRIPFSIYLMPIFIFSLSQTPVINFTKALFSFLILHLLVYPASNGYNSYEDKDTESIGGLEHPPLPSKLLFQTVLGMDMLALILSYVVISPLFCLLVAVYIAMSRLYSYKGVRLKKYPIISFLTVFVFQGFWTFWMVYISVDASNIPFFNTDLPLAALGSSLMIGGAYPLSQIYQHKQDKESGDFTLSLLLGLKGTFVFAMIMFSLAGVCLYYYFEVLFHGSFLIFLACLIPLFLWFNMWMLRTWKDDTQANFKNMMIMNNLSAFCMNTCYFIYALQNHTSIF</sequence>
<dbReference type="OrthoDB" id="665023at2"/>
<comment type="caution">
    <text evidence="6">The sequence shown here is derived from an EMBL/GenBank/DDBJ whole genome shotgun (WGS) entry which is preliminary data.</text>
</comment>
<evidence type="ECO:0000256" key="2">
    <source>
        <dbReference type="ARBA" id="ARBA00022692"/>
    </source>
</evidence>
<keyword evidence="7" id="KW-1185">Reference proteome</keyword>
<keyword evidence="4 5" id="KW-0472">Membrane</keyword>
<evidence type="ECO:0008006" key="8">
    <source>
        <dbReference type="Google" id="ProtNLM"/>
    </source>
</evidence>
<evidence type="ECO:0000313" key="6">
    <source>
        <dbReference type="EMBL" id="OHX64371.1"/>
    </source>
</evidence>
<feature type="transmembrane region" description="Helical" evidence="5">
    <location>
        <begin position="90"/>
        <end position="118"/>
    </location>
</feature>
<evidence type="ECO:0000256" key="1">
    <source>
        <dbReference type="ARBA" id="ARBA00004141"/>
    </source>
</evidence>
<gene>
    <name evidence="6" type="ORF">NH26_22525</name>
</gene>
<reference evidence="6 7" key="1">
    <citation type="journal article" date="2012" name="Int. J. Syst. Evol. Microbiol.">
        <title>Flammeovirga pacifica sp. nov., isolated from deep-sea sediment.</title>
        <authorList>
            <person name="Xu H."/>
            <person name="Fu Y."/>
            <person name="Yang N."/>
            <person name="Ding Z."/>
            <person name="Lai Q."/>
            <person name="Zeng R."/>
        </authorList>
    </citation>
    <scope>NUCLEOTIDE SEQUENCE [LARGE SCALE GENOMIC DNA]</scope>
    <source>
        <strain evidence="7">DSM 24597 / LMG 26175 / WPAGA1</strain>
    </source>
</reference>
<dbReference type="Proteomes" id="UP000179797">
    <property type="component" value="Unassembled WGS sequence"/>
</dbReference>
<comment type="subcellular location">
    <subcellularLocation>
        <location evidence="1">Membrane</location>
        <topology evidence="1">Multi-pass membrane protein</topology>
    </subcellularLocation>
</comment>
<proteinExistence type="predicted"/>
<accession>A0A1S1YTL2</accession>
<evidence type="ECO:0000256" key="4">
    <source>
        <dbReference type="ARBA" id="ARBA00023136"/>
    </source>
</evidence>
<feature type="transmembrane region" description="Helical" evidence="5">
    <location>
        <begin position="130"/>
        <end position="152"/>
    </location>
</feature>
<dbReference type="AlphaFoldDB" id="A0A1S1YTL2"/>
<feature type="transmembrane region" description="Helical" evidence="5">
    <location>
        <begin position="202"/>
        <end position="226"/>
    </location>
</feature>
<name>A0A1S1YTL2_FLAPC</name>
<feature type="transmembrane region" description="Helical" evidence="5">
    <location>
        <begin position="12"/>
        <end position="29"/>
    </location>
</feature>
<keyword evidence="3 5" id="KW-1133">Transmembrane helix</keyword>
<feature type="transmembrane region" description="Helical" evidence="5">
    <location>
        <begin position="269"/>
        <end position="287"/>
    </location>
</feature>
<evidence type="ECO:0000256" key="5">
    <source>
        <dbReference type="SAM" id="Phobius"/>
    </source>
</evidence>
<keyword evidence="2 5" id="KW-0812">Transmembrane</keyword>
<organism evidence="6 7">
    <name type="scientific">Flammeovirga pacifica</name>
    <dbReference type="NCBI Taxonomy" id="915059"/>
    <lineage>
        <taxon>Bacteria</taxon>
        <taxon>Pseudomonadati</taxon>
        <taxon>Bacteroidota</taxon>
        <taxon>Cytophagia</taxon>
        <taxon>Cytophagales</taxon>
        <taxon>Flammeovirgaceae</taxon>
        <taxon>Flammeovirga</taxon>
    </lineage>
</organism>
<dbReference type="GO" id="GO:0016765">
    <property type="term" value="F:transferase activity, transferring alkyl or aryl (other than methyl) groups"/>
    <property type="evidence" value="ECO:0007669"/>
    <property type="project" value="InterPro"/>
</dbReference>
<feature type="transmembrane region" description="Helical" evidence="5">
    <location>
        <begin position="164"/>
        <end position="181"/>
    </location>
</feature>
<evidence type="ECO:0000256" key="3">
    <source>
        <dbReference type="ARBA" id="ARBA00022989"/>
    </source>
</evidence>
<evidence type="ECO:0000313" key="7">
    <source>
        <dbReference type="Proteomes" id="UP000179797"/>
    </source>
</evidence>
<dbReference type="EMBL" id="JRYR02000002">
    <property type="protein sequence ID" value="OHX64371.1"/>
    <property type="molecule type" value="Genomic_DNA"/>
</dbReference>
<dbReference type="Pfam" id="PF01040">
    <property type="entry name" value="UbiA"/>
    <property type="match status" value="1"/>
</dbReference>
<protein>
    <recommendedName>
        <fullName evidence="8">Prenyltransferase</fullName>
    </recommendedName>
</protein>
<dbReference type="RefSeq" id="WP_044220565.1">
    <property type="nucleotide sequence ID" value="NZ_JRYR02000002.1"/>
</dbReference>
<dbReference type="STRING" id="915059.NH26_22525"/>
<dbReference type="GO" id="GO:0016020">
    <property type="term" value="C:membrane"/>
    <property type="evidence" value="ECO:0007669"/>
    <property type="project" value="UniProtKB-SubCell"/>
</dbReference>